<organism evidence="2 3">
    <name type="scientific">Actinophytocola oryzae</name>
    <dbReference type="NCBI Taxonomy" id="502181"/>
    <lineage>
        <taxon>Bacteria</taxon>
        <taxon>Bacillati</taxon>
        <taxon>Actinomycetota</taxon>
        <taxon>Actinomycetes</taxon>
        <taxon>Pseudonocardiales</taxon>
        <taxon>Pseudonocardiaceae</taxon>
    </lineage>
</organism>
<accession>A0A4R7VHX4</accession>
<sequence>MRRIFWLGVGVAAGVALSRKARQTAHQATPAGIAGNLGDAISELAGAIGSFGADVRAGMEEREDELSEVVEQRSGVSPVARRALGASDEGRGRRASRPADARARRAGS</sequence>
<keyword evidence="3" id="KW-1185">Reference proteome</keyword>
<evidence type="ECO:0000256" key="1">
    <source>
        <dbReference type="SAM" id="MobiDB-lite"/>
    </source>
</evidence>
<reference evidence="2 3" key="1">
    <citation type="submission" date="2019-03" db="EMBL/GenBank/DDBJ databases">
        <title>Genomic Encyclopedia of Archaeal and Bacterial Type Strains, Phase II (KMG-II): from individual species to whole genera.</title>
        <authorList>
            <person name="Goeker M."/>
        </authorList>
    </citation>
    <scope>NUCLEOTIDE SEQUENCE [LARGE SCALE GENOMIC DNA]</scope>
    <source>
        <strain evidence="2 3">DSM 45499</strain>
    </source>
</reference>
<feature type="region of interest" description="Disordered" evidence="1">
    <location>
        <begin position="62"/>
        <end position="108"/>
    </location>
</feature>
<dbReference type="Proteomes" id="UP000294927">
    <property type="component" value="Unassembled WGS sequence"/>
</dbReference>
<protein>
    <recommendedName>
        <fullName evidence="4">Secreted protein</fullName>
    </recommendedName>
</protein>
<evidence type="ECO:0008006" key="4">
    <source>
        <dbReference type="Google" id="ProtNLM"/>
    </source>
</evidence>
<dbReference type="AlphaFoldDB" id="A0A4R7VHX4"/>
<dbReference type="RefSeq" id="WP_133904973.1">
    <property type="nucleotide sequence ID" value="NZ_SOCP01000008.1"/>
</dbReference>
<comment type="caution">
    <text evidence="2">The sequence shown here is derived from an EMBL/GenBank/DDBJ whole genome shotgun (WGS) entry which is preliminary data.</text>
</comment>
<gene>
    <name evidence="2" type="ORF">CLV71_108321</name>
</gene>
<dbReference type="EMBL" id="SOCP01000008">
    <property type="protein sequence ID" value="TDV48960.1"/>
    <property type="molecule type" value="Genomic_DNA"/>
</dbReference>
<evidence type="ECO:0000313" key="2">
    <source>
        <dbReference type="EMBL" id="TDV48960.1"/>
    </source>
</evidence>
<proteinExistence type="predicted"/>
<dbReference type="OrthoDB" id="3538051at2"/>
<name>A0A4R7VHX4_9PSEU</name>
<evidence type="ECO:0000313" key="3">
    <source>
        <dbReference type="Proteomes" id="UP000294927"/>
    </source>
</evidence>
<feature type="compositionally biased region" description="Basic and acidic residues" evidence="1">
    <location>
        <begin position="88"/>
        <end position="108"/>
    </location>
</feature>